<accession>A0A930YGN2</accession>
<evidence type="ECO:0000313" key="1">
    <source>
        <dbReference type="EMBL" id="MBF4767756.1"/>
    </source>
</evidence>
<dbReference type="Proteomes" id="UP000660668">
    <property type="component" value="Unassembled WGS sequence"/>
</dbReference>
<protein>
    <submittedName>
        <fullName evidence="1">Uncharacterized protein</fullName>
    </submittedName>
</protein>
<comment type="caution">
    <text evidence="1">The sequence shown here is derived from an EMBL/GenBank/DDBJ whole genome shotgun (WGS) entry which is preliminary data.</text>
</comment>
<keyword evidence="2" id="KW-1185">Reference proteome</keyword>
<reference evidence="1" key="1">
    <citation type="submission" date="2020-11" db="EMBL/GenBank/DDBJ databases">
        <title>Nocardioides cynanchi sp. nov., isolated from soil of rhizosphere of Cynanchum wilfordii.</title>
        <authorList>
            <person name="Lee J.-S."/>
            <person name="Suh M.K."/>
            <person name="Kim J.-S."/>
        </authorList>
    </citation>
    <scope>NUCLEOTIDE SEQUENCE</scope>
    <source>
        <strain evidence="1">KCTC 19276</strain>
    </source>
</reference>
<evidence type="ECO:0000313" key="2">
    <source>
        <dbReference type="Proteomes" id="UP000660668"/>
    </source>
</evidence>
<gene>
    <name evidence="1" type="ORF">ISU10_08250</name>
</gene>
<name>A0A930YGN2_9ACTN</name>
<sequence>MLGYEKVNKRRVERRVVETLPVGDHLIAPGKQKKRPKARRRLVDFSAIAAEPPAVSIAREREIVANLGLRQDRAS</sequence>
<proteinExistence type="predicted"/>
<dbReference type="EMBL" id="JADKPO010000009">
    <property type="protein sequence ID" value="MBF4767756.1"/>
    <property type="molecule type" value="Genomic_DNA"/>
</dbReference>
<dbReference type="RefSeq" id="WP_194695912.1">
    <property type="nucleotide sequence ID" value="NZ_JADKPO010000009.1"/>
</dbReference>
<organism evidence="1 2">
    <name type="scientific">Nocardioides agariphilus</name>
    <dbReference type="NCBI Taxonomy" id="433664"/>
    <lineage>
        <taxon>Bacteria</taxon>
        <taxon>Bacillati</taxon>
        <taxon>Actinomycetota</taxon>
        <taxon>Actinomycetes</taxon>
        <taxon>Propionibacteriales</taxon>
        <taxon>Nocardioidaceae</taxon>
        <taxon>Nocardioides</taxon>
    </lineage>
</organism>
<dbReference type="AlphaFoldDB" id="A0A930YGN2"/>